<name>A0A0W8F141_9ZZZZ</name>
<accession>A0A0W8F141</accession>
<gene>
    <name evidence="2" type="ORF">ASZ90_015735</name>
</gene>
<proteinExistence type="predicted"/>
<feature type="transmembrane region" description="Helical" evidence="1">
    <location>
        <begin position="32"/>
        <end position="55"/>
    </location>
</feature>
<organism evidence="2">
    <name type="scientific">hydrocarbon metagenome</name>
    <dbReference type="NCBI Taxonomy" id="938273"/>
    <lineage>
        <taxon>unclassified sequences</taxon>
        <taxon>metagenomes</taxon>
        <taxon>ecological metagenomes</taxon>
    </lineage>
</organism>
<protein>
    <submittedName>
        <fullName evidence="2">Uncharacterized protein</fullName>
    </submittedName>
</protein>
<evidence type="ECO:0000313" key="2">
    <source>
        <dbReference type="EMBL" id="KUG14619.1"/>
    </source>
</evidence>
<evidence type="ECO:0000256" key="1">
    <source>
        <dbReference type="SAM" id="Phobius"/>
    </source>
</evidence>
<sequence length="67" mass="7134">MKKQTAGRIAGIAAVAGTGATLLSELGTVPPWLGIAVIVVTFPLFVLFLGLWWMARETDADIPFLGY</sequence>
<dbReference type="EMBL" id="LNQE01001637">
    <property type="protein sequence ID" value="KUG14619.1"/>
    <property type="molecule type" value="Genomic_DNA"/>
</dbReference>
<keyword evidence="1" id="KW-0812">Transmembrane</keyword>
<dbReference type="AlphaFoldDB" id="A0A0W8F141"/>
<keyword evidence="1" id="KW-0472">Membrane</keyword>
<comment type="caution">
    <text evidence="2">The sequence shown here is derived from an EMBL/GenBank/DDBJ whole genome shotgun (WGS) entry which is preliminary data.</text>
</comment>
<reference evidence="2" key="1">
    <citation type="journal article" date="2015" name="Proc. Natl. Acad. Sci. U.S.A.">
        <title>Networks of energetic and metabolic interactions define dynamics in microbial communities.</title>
        <authorList>
            <person name="Embree M."/>
            <person name="Liu J.K."/>
            <person name="Al-Bassam M.M."/>
            <person name="Zengler K."/>
        </authorList>
    </citation>
    <scope>NUCLEOTIDE SEQUENCE</scope>
</reference>
<feature type="transmembrane region" description="Helical" evidence="1">
    <location>
        <begin position="7"/>
        <end position="26"/>
    </location>
</feature>
<keyword evidence="1" id="KW-1133">Transmembrane helix</keyword>